<comment type="catalytic activity">
    <reaction evidence="4">
        <text>[glutaredoxin]-dithiol + arsenate + glutathione + H(+) = glutathionyl-S-S-[glutaredoxin] + arsenite + H2O</text>
        <dbReference type="Rhea" id="RHEA:22016"/>
        <dbReference type="Rhea" id="RHEA-COMP:10729"/>
        <dbReference type="Rhea" id="RHEA-COMP:17668"/>
        <dbReference type="ChEBI" id="CHEBI:15377"/>
        <dbReference type="ChEBI" id="CHEBI:15378"/>
        <dbReference type="ChEBI" id="CHEBI:29242"/>
        <dbReference type="ChEBI" id="CHEBI:29950"/>
        <dbReference type="ChEBI" id="CHEBI:48597"/>
        <dbReference type="ChEBI" id="CHEBI:57925"/>
        <dbReference type="ChEBI" id="CHEBI:146199"/>
        <dbReference type="EC" id="1.20.4.1"/>
    </reaction>
</comment>
<dbReference type="RefSeq" id="WP_103321219.1">
    <property type="nucleotide sequence ID" value="NZ_PPTF01000073.1"/>
</dbReference>
<keyword evidence="2 4" id="KW-0560">Oxidoreductase</keyword>
<dbReference type="Gene3D" id="3.40.30.10">
    <property type="entry name" value="Glutaredoxin"/>
    <property type="match status" value="1"/>
</dbReference>
<comment type="caution">
    <text evidence="5">The sequence shown here is derived from an EMBL/GenBank/DDBJ whole genome shotgun (WGS) entry which is preliminary data.</text>
</comment>
<evidence type="ECO:0000256" key="2">
    <source>
        <dbReference type="ARBA" id="ARBA00023002"/>
    </source>
</evidence>
<dbReference type="InterPro" id="IPR006659">
    <property type="entry name" value="Arsenate_reductase"/>
</dbReference>
<dbReference type="Proteomes" id="UP000236416">
    <property type="component" value="Unassembled WGS sequence"/>
</dbReference>
<dbReference type="InterPro" id="IPR006660">
    <property type="entry name" value="Arsenate_reductase-like"/>
</dbReference>
<dbReference type="CDD" id="cd03034">
    <property type="entry name" value="ArsC_ArsC"/>
    <property type="match status" value="1"/>
</dbReference>
<dbReference type="SUPFAM" id="SSF52833">
    <property type="entry name" value="Thioredoxin-like"/>
    <property type="match status" value="1"/>
</dbReference>
<dbReference type="EMBL" id="PPTF01000073">
    <property type="protein sequence ID" value="POA97434.1"/>
    <property type="molecule type" value="Genomic_DNA"/>
</dbReference>
<keyword evidence="6" id="KW-1185">Reference proteome</keyword>
<evidence type="ECO:0000313" key="5">
    <source>
        <dbReference type="EMBL" id="POA97434.1"/>
    </source>
</evidence>
<gene>
    <name evidence="5" type="primary">arsC</name>
    <name evidence="5" type="ORF">C2134_16515</name>
</gene>
<dbReference type="NCBIfam" id="TIGR00014">
    <property type="entry name" value="arsC"/>
    <property type="match status" value="1"/>
</dbReference>
<evidence type="ECO:0000256" key="3">
    <source>
        <dbReference type="PROSITE-ProRule" id="PRU01282"/>
    </source>
</evidence>
<protein>
    <recommendedName>
        <fullName evidence="4">Arsenate reductase</fullName>
        <ecNumber evidence="4">1.20.4.1</ecNumber>
    </recommendedName>
</protein>
<dbReference type="GO" id="GO:0008794">
    <property type="term" value="F:arsenate reductase (glutaredoxin) activity"/>
    <property type="evidence" value="ECO:0007669"/>
    <property type="project" value="UniProtKB-UniRule"/>
</dbReference>
<dbReference type="PROSITE" id="PS51353">
    <property type="entry name" value="ARSC"/>
    <property type="match status" value="1"/>
</dbReference>
<dbReference type="EC" id="1.20.4.1" evidence="4"/>
<reference evidence="5 6" key="1">
    <citation type="submission" date="2018-01" db="EMBL/GenBank/DDBJ databases">
        <title>Genomic Sequence of Chromobacterium MWU13-2610 from wild cranberry bogs within the Cape Cod National Seashore.</title>
        <authorList>
            <person name="O'Hara-Hanley K."/>
            <person name="Soby S."/>
            <person name="Harrison A."/>
        </authorList>
    </citation>
    <scope>NUCLEOTIDE SEQUENCE [LARGE SCALE GENOMIC DNA]</scope>
    <source>
        <strain evidence="5 6">MWU13-2610</strain>
    </source>
</reference>
<proteinExistence type="inferred from homology"/>
<evidence type="ECO:0000256" key="1">
    <source>
        <dbReference type="ARBA" id="ARBA00007198"/>
    </source>
</evidence>
<dbReference type="AlphaFoldDB" id="A0A2K4MK16"/>
<accession>A0A2K4MK16</accession>
<evidence type="ECO:0000313" key="6">
    <source>
        <dbReference type="Proteomes" id="UP000236416"/>
    </source>
</evidence>
<dbReference type="PANTHER" id="PTHR30041:SF4">
    <property type="entry name" value="ARSENATE REDUCTASE"/>
    <property type="match status" value="1"/>
</dbReference>
<organism evidence="5 6">
    <name type="scientific">Chromobacterium sinusclupearum</name>
    <dbReference type="NCBI Taxonomy" id="2077146"/>
    <lineage>
        <taxon>Bacteria</taxon>
        <taxon>Pseudomonadati</taxon>
        <taxon>Pseudomonadota</taxon>
        <taxon>Betaproteobacteria</taxon>
        <taxon>Neisseriales</taxon>
        <taxon>Chromobacteriaceae</taxon>
        <taxon>Chromobacterium</taxon>
    </lineage>
</organism>
<dbReference type="InterPro" id="IPR036249">
    <property type="entry name" value="Thioredoxin-like_sf"/>
</dbReference>
<comment type="similarity">
    <text evidence="1 3 4">Belongs to the ArsC family.</text>
</comment>
<dbReference type="Pfam" id="PF03960">
    <property type="entry name" value="ArsC"/>
    <property type="match status" value="1"/>
</dbReference>
<name>A0A2K4MK16_9NEIS</name>
<sequence length="116" mass="13323">MIRLYHNPKCSKSRAALALLEEAGAEIEVVEYLKHPPSPEELDQLLNLLGMEPRELMRKKEEEYADLYLDDITLERKHLITAMVDNPNLIERPIAVRGNKAVIGRPPEQVLNLLRD</sequence>
<evidence type="ECO:0000256" key="4">
    <source>
        <dbReference type="RuleBase" id="RU362029"/>
    </source>
</evidence>
<dbReference type="PANTHER" id="PTHR30041">
    <property type="entry name" value="ARSENATE REDUCTASE"/>
    <property type="match status" value="1"/>
</dbReference>